<evidence type="ECO:0000313" key="4">
    <source>
        <dbReference type="Proteomes" id="UP000215914"/>
    </source>
</evidence>
<dbReference type="AlphaFoldDB" id="A0A251UV69"/>
<dbReference type="PANTHER" id="PTHR31549">
    <property type="entry name" value="PROTEIN, PUTATIVE (DUF247)-RELATED-RELATED"/>
    <property type="match status" value="1"/>
</dbReference>
<dbReference type="OrthoDB" id="2356035at2759"/>
<dbReference type="InterPro" id="IPR004158">
    <property type="entry name" value="DUF247_pln"/>
</dbReference>
<dbReference type="InParanoid" id="A0A251UV69"/>
<evidence type="ECO:0000313" key="3">
    <source>
        <dbReference type="EMBL" id="OTG27270.1"/>
    </source>
</evidence>
<evidence type="ECO:0000313" key="2">
    <source>
        <dbReference type="EMBL" id="KAF5808266.1"/>
    </source>
</evidence>
<dbReference type="EMBL" id="MNCJ02000319">
    <property type="protein sequence ID" value="KAF5808266.1"/>
    <property type="molecule type" value="Genomic_DNA"/>
</dbReference>
<keyword evidence="1" id="KW-0472">Membrane</keyword>
<sequence length="538" mass="62136">MTSNTSPISSDHRWILQIRQTINQDIEEDIDIPVCIFSVPTSLASGKPDCYIPQQVALGPYHHWQPELYGMERYKLCAAKRCQKQLENNSLKFDQLIDQLLVLEPKIRACYHKYLDCDGETLVWMMALDVSFLLEFLDVYAIEKERSFTRVPSRISHLVDYSCQAFAHNAILRDIVMLENQIPFFLLENMLEFKSQHDSFESCKKSLTSMLLGLYKALSPFRVSDNEFNLDQSSQDCTHVLGFLYHMMVDPHIKNQHHQHHDQLSTYQGDHDQEQEQEQVQVHETQHKLLKRSVDGIINFFKRLLLWEPLKLIVSNTPMVRLLEHIVSNDEVKQELNVVSDDKLPLMEEISIPSVSDLVKAGLGFSPSSGGIFTIDFDEKASTFFLPVVSVDVNTDVVLRNLVAYEVCKASGPLILTRYTELMNGIIDTKEDAKLLRERGIIVNRLKSDEEVANLWNGMSRCVRLTKVPFLDKVIEDVNMVYGRKWRVKIGKFIKVYVFGSWQFLAFAAVLLVLFLMSVEMVSSVTRFIFMFFIRSFL</sequence>
<dbReference type="Pfam" id="PF03140">
    <property type="entry name" value="DUF247"/>
    <property type="match status" value="1"/>
</dbReference>
<organism evidence="3 4">
    <name type="scientific">Helianthus annuus</name>
    <name type="common">Common sunflower</name>
    <dbReference type="NCBI Taxonomy" id="4232"/>
    <lineage>
        <taxon>Eukaryota</taxon>
        <taxon>Viridiplantae</taxon>
        <taxon>Streptophyta</taxon>
        <taxon>Embryophyta</taxon>
        <taxon>Tracheophyta</taxon>
        <taxon>Spermatophyta</taxon>
        <taxon>Magnoliopsida</taxon>
        <taxon>eudicotyledons</taxon>
        <taxon>Gunneridae</taxon>
        <taxon>Pentapetalae</taxon>
        <taxon>asterids</taxon>
        <taxon>campanulids</taxon>
        <taxon>Asterales</taxon>
        <taxon>Asteraceae</taxon>
        <taxon>Asteroideae</taxon>
        <taxon>Heliantheae alliance</taxon>
        <taxon>Heliantheae</taxon>
        <taxon>Helianthus</taxon>
    </lineage>
</organism>
<keyword evidence="1" id="KW-0812">Transmembrane</keyword>
<keyword evidence="1" id="KW-1133">Transmembrane helix</keyword>
<evidence type="ECO:0000256" key="1">
    <source>
        <dbReference type="SAM" id="Phobius"/>
    </source>
</evidence>
<keyword evidence="4" id="KW-1185">Reference proteome</keyword>
<dbReference type="OMA" id="MFCTHET"/>
<feature type="transmembrane region" description="Helical" evidence="1">
    <location>
        <begin position="494"/>
        <end position="515"/>
    </location>
</feature>
<accession>A0A251UV69</accession>
<dbReference type="PANTHER" id="PTHR31549:SF23">
    <property type="entry name" value="OS03G0591600 PROTEIN"/>
    <property type="match status" value="1"/>
</dbReference>
<reference evidence="3" key="2">
    <citation type="submission" date="2017-02" db="EMBL/GenBank/DDBJ databases">
        <title>Sunflower complete genome.</title>
        <authorList>
            <person name="Langlade N."/>
            <person name="Munos S."/>
        </authorList>
    </citation>
    <scope>NUCLEOTIDE SEQUENCE [LARGE SCALE GENOMIC DNA]</scope>
    <source>
        <tissue evidence="3">Leaves</tissue>
    </source>
</reference>
<protein>
    <submittedName>
        <fullName evidence="3">Uncharacterized protein</fullName>
    </submittedName>
</protein>
<dbReference type="EMBL" id="CM007893">
    <property type="protein sequence ID" value="OTG27270.1"/>
    <property type="molecule type" value="Genomic_DNA"/>
</dbReference>
<name>A0A251UV69_HELAN</name>
<reference evidence="2" key="3">
    <citation type="submission" date="2020-06" db="EMBL/GenBank/DDBJ databases">
        <title>Helianthus annuus Genome sequencing and assembly Release 2.</title>
        <authorList>
            <person name="Gouzy J."/>
            <person name="Langlade N."/>
            <person name="Munos S."/>
        </authorList>
    </citation>
    <scope>NUCLEOTIDE SEQUENCE</scope>
    <source>
        <tissue evidence="2">Leaves</tissue>
    </source>
</reference>
<reference evidence="2 4" key="1">
    <citation type="journal article" date="2017" name="Nature">
        <title>The sunflower genome provides insights into oil metabolism, flowering and Asterid evolution.</title>
        <authorList>
            <person name="Badouin H."/>
            <person name="Gouzy J."/>
            <person name="Grassa C.J."/>
            <person name="Murat F."/>
            <person name="Staton S.E."/>
            <person name="Cottret L."/>
            <person name="Lelandais-Briere C."/>
            <person name="Owens G.L."/>
            <person name="Carrere S."/>
            <person name="Mayjonade B."/>
            <person name="Legrand L."/>
            <person name="Gill N."/>
            <person name="Kane N.C."/>
            <person name="Bowers J.E."/>
            <person name="Hubner S."/>
            <person name="Bellec A."/>
            <person name="Berard A."/>
            <person name="Berges H."/>
            <person name="Blanchet N."/>
            <person name="Boniface M.C."/>
            <person name="Brunel D."/>
            <person name="Catrice O."/>
            <person name="Chaidir N."/>
            <person name="Claudel C."/>
            <person name="Donnadieu C."/>
            <person name="Faraut T."/>
            <person name="Fievet G."/>
            <person name="Helmstetter N."/>
            <person name="King M."/>
            <person name="Knapp S.J."/>
            <person name="Lai Z."/>
            <person name="Le Paslier M.C."/>
            <person name="Lippi Y."/>
            <person name="Lorenzon L."/>
            <person name="Mandel J.R."/>
            <person name="Marage G."/>
            <person name="Marchand G."/>
            <person name="Marquand E."/>
            <person name="Bret-Mestries E."/>
            <person name="Morien E."/>
            <person name="Nambeesan S."/>
            <person name="Nguyen T."/>
            <person name="Pegot-Espagnet P."/>
            <person name="Pouilly N."/>
            <person name="Raftis F."/>
            <person name="Sallet E."/>
            <person name="Schiex T."/>
            <person name="Thomas J."/>
            <person name="Vandecasteele C."/>
            <person name="Vares D."/>
            <person name="Vear F."/>
            <person name="Vautrin S."/>
            <person name="Crespi M."/>
            <person name="Mangin B."/>
            <person name="Burke J.M."/>
            <person name="Salse J."/>
            <person name="Munos S."/>
            <person name="Vincourt P."/>
            <person name="Rieseberg L.H."/>
            <person name="Langlade N.B."/>
        </authorList>
    </citation>
    <scope>NUCLEOTIDE SEQUENCE [LARGE SCALE GENOMIC DNA]</scope>
    <source>
        <strain evidence="4">cv. SF193</strain>
        <tissue evidence="2">Leaves</tissue>
    </source>
</reference>
<gene>
    <name evidence="3" type="ORF">HannXRQ_Chr04g0098251</name>
    <name evidence="2" type="ORF">HanXRQr2_Chr04g0143441</name>
</gene>
<proteinExistence type="predicted"/>
<dbReference type="Proteomes" id="UP000215914">
    <property type="component" value="Chromosome 4"/>
</dbReference>
<dbReference type="Gramene" id="mRNA:HanXRQr2_Chr04g0143441">
    <property type="protein sequence ID" value="CDS:HanXRQr2_Chr04g0143441.1"/>
    <property type="gene ID" value="HanXRQr2_Chr04g0143441"/>
</dbReference>